<sequence>MVPVGQRPGLVSAHAPARLDRTAFPPRGVGAPDFFDPCFFHGTCMPSHPRHQPLATGKAWRLAAGKAWRLAVAPLALCLAQAAPAQTATETATEASATTPPRLQEVRISADTDNGMGFAPDQAQTAGKAPMRRLETPQSVSVVTREQMESRQITNLQQALQTVAGVSPVNFGRRGFDDIHIRGFRSTESVLVDGLVQNTGMWAKLQPYGYERFEVLKGAASVLYGQVQPGGIINAVSKRPGTQAISEVGVVLGSFGLRTLQADVNRPLAESGKTALRINAQVSDSGDPTDFVYRKDRWLAASLALDAGPRTDGVLFATYNRSQWLRQQGLSPYGTVLPNPNGRLPRTLFTGDPGFGAYDVQSSTLGYTLEHRFTPAMVLRQNLRYESQQGTGHFISNQALQADMRLQNREASRQSMDYDILATDTSLLSRFAALGMQHQLVTGLDLRSGHSRFIRRVCRIGALDLFAPRYGMATTCPATPTGDAPAKLTVAGLYAQDQIKFGPGWTALLGLRRDASMNHIDDRVKDVQTRQKDSATTLSAGLVHEFKPGWATYASYGESFLPVSGLTFEGQPFVPETGKQWEAGLKYQAIGGRMTGALALFDLVRENVGTADPAHTGHRVQTGAQRARGLEVELGADLQRGVKLSGAYTWTQARVTRDNNAAIVGRPLNLTPRHTVAAWANYQLAQYQRVTLGLGGRYVSEQIGSYPFTLPAYFVADASISYAGQDYRVTAGVKNLFDRAYYDGAINANVVSPAAPRSVSVGLTYFF</sequence>
<dbReference type="Pfam" id="PF00593">
    <property type="entry name" value="TonB_dep_Rec_b-barrel"/>
    <property type="match status" value="1"/>
</dbReference>
<evidence type="ECO:0000313" key="19">
    <source>
        <dbReference type="EMBL" id="ABM59356.1"/>
    </source>
</evidence>
<keyword evidence="11 14" id="KW-0472">Membrane</keyword>
<dbReference type="GO" id="GO:0015344">
    <property type="term" value="F:siderophore uptake transmembrane transporter activity"/>
    <property type="evidence" value="ECO:0007669"/>
    <property type="project" value="TreeGrafter"/>
</dbReference>
<dbReference type="InterPro" id="IPR039426">
    <property type="entry name" value="TonB-dep_rcpt-like"/>
</dbReference>
<dbReference type="KEGG" id="vei:Veis_3640"/>
<evidence type="ECO:0000256" key="2">
    <source>
        <dbReference type="ARBA" id="ARBA00009810"/>
    </source>
</evidence>
<keyword evidence="20" id="KW-1185">Reference proteome</keyword>
<evidence type="ECO:0000313" key="20">
    <source>
        <dbReference type="Proteomes" id="UP000000374"/>
    </source>
</evidence>
<gene>
    <name evidence="19" type="ordered locus">Veis_3640</name>
</gene>
<dbReference type="Proteomes" id="UP000000374">
    <property type="component" value="Chromosome"/>
</dbReference>
<feature type="domain" description="TonB-dependent receptor plug" evidence="18">
    <location>
        <begin position="134"/>
        <end position="232"/>
    </location>
</feature>
<dbReference type="NCBIfam" id="TIGR01783">
    <property type="entry name" value="TonB-siderophor"/>
    <property type="match status" value="1"/>
</dbReference>
<dbReference type="AlphaFoldDB" id="A1WNZ9"/>
<keyword evidence="7" id="KW-0732">Signal</keyword>
<dbReference type="InterPro" id="IPR037066">
    <property type="entry name" value="Plug_dom_sf"/>
</dbReference>
<keyword evidence="9" id="KW-0406">Ion transport</keyword>
<comment type="similarity">
    <text evidence="2 14 15">Belongs to the TonB-dependent receptor family.</text>
</comment>
<dbReference type="SUPFAM" id="SSF56935">
    <property type="entry name" value="Porins"/>
    <property type="match status" value="1"/>
</dbReference>
<evidence type="ECO:0000256" key="3">
    <source>
        <dbReference type="ARBA" id="ARBA00022448"/>
    </source>
</evidence>
<keyword evidence="4 14" id="KW-1134">Transmembrane beta strand</keyword>
<keyword evidence="12 19" id="KW-0675">Receptor</keyword>
<feature type="domain" description="TonB-dependent receptor-like beta-barrel" evidence="17">
    <location>
        <begin position="318"/>
        <end position="736"/>
    </location>
</feature>
<dbReference type="GO" id="GO:0009279">
    <property type="term" value="C:cell outer membrane"/>
    <property type="evidence" value="ECO:0007669"/>
    <property type="project" value="UniProtKB-SubCell"/>
</dbReference>
<evidence type="ECO:0000256" key="9">
    <source>
        <dbReference type="ARBA" id="ARBA00023065"/>
    </source>
</evidence>
<dbReference type="Gene3D" id="2.170.130.10">
    <property type="entry name" value="TonB-dependent receptor, plug domain"/>
    <property type="match status" value="1"/>
</dbReference>
<evidence type="ECO:0000256" key="7">
    <source>
        <dbReference type="ARBA" id="ARBA00022729"/>
    </source>
</evidence>
<feature type="region of interest" description="Disordered" evidence="16">
    <location>
        <begin position="122"/>
        <end position="141"/>
    </location>
</feature>
<keyword evidence="6 14" id="KW-0812">Transmembrane</keyword>
<evidence type="ECO:0000256" key="14">
    <source>
        <dbReference type="PROSITE-ProRule" id="PRU01360"/>
    </source>
</evidence>
<dbReference type="FunFam" id="2.170.130.10:FF:000001">
    <property type="entry name" value="Catecholate siderophore TonB-dependent receptor"/>
    <property type="match status" value="1"/>
</dbReference>
<dbReference type="eggNOG" id="COG4774">
    <property type="taxonomic scope" value="Bacteria"/>
</dbReference>
<evidence type="ECO:0000256" key="11">
    <source>
        <dbReference type="ARBA" id="ARBA00023136"/>
    </source>
</evidence>
<evidence type="ECO:0000256" key="10">
    <source>
        <dbReference type="ARBA" id="ARBA00023077"/>
    </source>
</evidence>
<keyword evidence="3 14" id="KW-0813">Transport</keyword>
<dbReference type="STRING" id="391735.Veis_3640"/>
<keyword evidence="5" id="KW-0410">Iron transport</keyword>
<dbReference type="GO" id="GO:0015891">
    <property type="term" value="P:siderophore transport"/>
    <property type="evidence" value="ECO:0007669"/>
    <property type="project" value="InterPro"/>
</dbReference>
<keyword evidence="13 14" id="KW-0998">Cell outer membrane</keyword>
<evidence type="ECO:0000256" key="6">
    <source>
        <dbReference type="ARBA" id="ARBA00022692"/>
    </source>
</evidence>
<evidence type="ECO:0000256" key="15">
    <source>
        <dbReference type="RuleBase" id="RU003357"/>
    </source>
</evidence>
<dbReference type="Pfam" id="PF07715">
    <property type="entry name" value="Plug"/>
    <property type="match status" value="1"/>
</dbReference>
<dbReference type="PROSITE" id="PS52016">
    <property type="entry name" value="TONB_DEPENDENT_REC_3"/>
    <property type="match status" value="1"/>
</dbReference>
<dbReference type="InterPro" id="IPR036942">
    <property type="entry name" value="Beta-barrel_TonB_sf"/>
</dbReference>
<name>A1WNZ9_VEREI</name>
<dbReference type="InterPro" id="IPR000531">
    <property type="entry name" value="Beta-barrel_TonB"/>
</dbReference>
<dbReference type="InterPro" id="IPR010105">
    <property type="entry name" value="TonB_sidphr_rcpt"/>
</dbReference>
<evidence type="ECO:0000259" key="18">
    <source>
        <dbReference type="Pfam" id="PF07715"/>
    </source>
</evidence>
<dbReference type="CDD" id="cd01347">
    <property type="entry name" value="ligand_gated_channel"/>
    <property type="match status" value="1"/>
</dbReference>
<dbReference type="Gene3D" id="2.40.170.20">
    <property type="entry name" value="TonB-dependent receptor, beta-barrel domain"/>
    <property type="match status" value="1"/>
</dbReference>
<evidence type="ECO:0000259" key="17">
    <source>
        <dbReference type="Pfam" id="PF00593"/>
    </source>
</evidence>
<evidence type="ECO:0000256" key="12">
    <source>
        <dbReference type="ARBA" id="ARBA00023170"/>
    </source>
</evidence>
<accession>A1WNZ9</accession>
<protein>
    <submittedName>
        <fullName evidence="19">TonB-dependent siderophore receptor</fullName>
    </submittedName>
</protein>
<dbReference type="PANTHER" id="PTHR32552">
    <property type="entry name" value="FERRICHROME IRON RECEPTOR-RELATED"/>
    <property type="match status" value="1"/>
</dbReference>
<dbReference type="PANTHER" id="PTHR32552:SF68">
    <property type="entry name" value="FERRICHROME OUTER MEMBRANE TRANSPORTER_PHAGE RECEPTOR"/>
    <property type="match status" value="1"/>
</dbReference>
<dbReference type="EMBL" id="CP000542">
    <property type="protein sequence ID" value="ABM59356.1"/>
    <property type="molecule type" value="Genomic_DNA"/>
</dbReference>
<organism evidence="19 20">
    <name type="scientific">Verminephrobacter eiseniae (strain EF01-2)</name>
    <dbReference type="NCBI Taxonomy" id="391735"/>
    <lineage>
        <taxon>Bacteria</taxon>
        <taxon>Pseudomonadati</taxon>
        <taxon>Pseudomonadota</taxon>
        <taxon>Betaproteobacteria</taxon>
        <taxon>Burkholderiales</taxon>
        <taxon>Comamonadaceae</taxon>
        <taxon>Verminephrobacter</taxon>
    </lineage>
</organism>
<evidence type="ECO:0000256" key="16">
    <source>
        <dbReference type="SAM" id="MobiDB-lite"/>
    </source>
</evidence>
<comment type="subcellular location">
    <subcellularLocation>
        <location evidence="1 14">Cell outer membrane</location>
        <topology evidence="1 14">Multi-pass membrane protein</topology>
    </subcellularLocation>
</comment>
<dbReference type="InterPro" id="IPR012910">
    <property type="entry name" value="Plug_dom"/>
</dbReference>
<evidence type="ECO:0000256" key="13">
    <source>
        <dbReference type="ARBA" id="ARBA00023237"/>
    </source>
</evidence>
<keyword evidence="8" id="KW-0408">Iron</keyword>
<evidence type="ECO:0000256" key="8">
    <source>
        <dbReference type="ARBA" id="ARBA00023004"/>
    </source>
</evidence>
<evidence type="ECO:0000256" key="4">
    <source>
        <dbReference type="ARBA" id="ARBA00022452"/>
    </source>
</evidence>
<dbReference type="HOGENOM" id="CLU_008287_9_0_4"/>
<evidence type="ECO:0000256" key="5">
    <source>
        <dbReference type="ARBA" id="ARBA00022496"/>
    </source>
</evidence>
<keyword evidence="10 15" id="KW-0798">TonB box</keyword>
<evidence type="ECO:0000256" key="1">
    <source>
        <dbReference type="ARBA" id="ARBA00004571"/>
    </source>
</evidence>
<reference evidence="20" key="1">
    <citation type="submission" date="2006-12" db="EMBL/GenBank/DDBJ databases">
        <title>Complete sequence of chromosome 1 of Verminephrobacter eiseniae EF01-2.</title>
        <authorList>
            <person name="Copeland A."/>
            <person name="Lucas S."/>
            <person name="Lapidus A."/>
            <person name="Barry K."/>
            <person name="Detter J.C."/>
            <person name="Glavina del Rio T."/>
            <person name="Dalin E."/>
            <person name="Tice H."/>
            <person name="Pitluck S."/>
            <person name="Chertkov O."/>
            <person name="Brettin T."/>
            <person name="Bruce D."/>
            <person name="Han C."/>
            <person name="Tapia R."/>
            <person name="Gilna P."/>
            <person name="Schmutz J."/>
            <person name="Larimer F."/>
            <person name="Land M."/>
            <person name="Hauser L."/>
            <person name="Kyrpides N."/>
            <person name="Kim E."/>
            <person name="Stahl D."/>
            <person name="Richardson P."/>
        </authorList>
    </citation>
    <scope>NUCLEOTIDE SEQUENCE [LARGE SCALE GENOMIC DNA]</scope>
    <source>
        <strain evidence="20">EF01-2</strain>
    </source>
</reference>
<dbReference type="GO" id="GO:0038023">
    <property type="term" value="F:signaling receptor activity"/>
    <property type="evidence" value="ECO:0007669"/>
    <property type="project" value="InterPro"/>
</dbReference>
<proteinExistence type="inferred from homology"/>